<organism evidence="1 2">
    <name type="scientific">Oryzias melastigma</name>
    <name type="common">Marine medaka</name>
    <dbReference type="NCBI Taxonomy" id="30732"/>
    <lineage>
        <taxon>Eukaryota</taxon>
        <taxon>Metazoa</taxon>
        <taxon>Chordata</taxon>
        <taxon>Craniata</taxon>
        <taxon>Vertebrata</taxon>
        <taxon>Euteleostomi</taxon>
        <taxon>Actinopterygii</taxon>
        <taxon>Neopterygii</taxon>
        <taxon>Teleostei</taxon>
        <taxon>Neoteleostei</taxon>
        <taxon>Acanthomorphata</taxon>
        <taxon>Ovalentaria</taxon>
        <taxon>Atherinomorphae</taxon>
        <taxon>Beloniformes</taxon>
        <taxon>Adrianichthyidae</taxon>
        <taxon>Oryziinae</taxon>
        <taxon>Oryzias</taxon>
    </lineage>
</organism>
<gene>
    <name evidence="1" type="ORF">FQA47_017130</name>
</gene>
<dbReference type="EMBL" id="WKFB01000419">
    <property type="protein sequence ID" value="KAF6723621.1"/>
    <property type="molecule type" value="Genomic_DNA"/>
</dbReference>
<dbReference type="Proteomes" id="UP000646548">
    <property type="component" value="Unassembled WGS sequence"/>
</dbReference>
<sequence length="74" mass="8137">MQISQQLNPLAVYRCEQSVLDHCHVHLSLQHNVDIKPPTQELGGPGPTLCNPGLMAALPSEPVLPCPQTHSHRR</sequence>
<comment type="caution">
    <text evidence="1">The sequence shown here is derived from an EMBL/GenBank/DDBJ whole genome shotgun (WGS) entry which is preliminary data.</text>
</comment>
<protein>
    <submittedName>
        <fullName evidence="1">Uncharacterized protein</fullName>
    </submittedName>
</protein>
<reference evidence="1" key="1">
    <citation type="journal article" name="BMC Genomics">
        <title>Long-read sequencing and de novo genome assembly of marine medaka (Oryzias melastigma).</title>
        <authorList>
            <person name="Liang P."/>
            <person name="Saqib H.S.A."/>
            <person name="Ni X."/>
            <person name="Shen Y."/>
        </authorList>
    </citation>
    <scope>NUCLEOTIDE SEQUENCE</scope>
    <source>
        <strain evidence="1">Bigg-433</strain>
    </source>
</reference>
<accession>A0A834F6T8</accession>
<evidence type="ECO:0000313" key="2">
    <source>
        <dbReference type="Proteomes" id="UP000646548"/>
    </source>
</evidence>
<dbReference type="AlphaFoldDB" id="A0A834F6T8"/>
<evidence type="ECO:0000313" key="1">
    <source>
        <dbReference type="EMBL" id="KAF6723621.1"/>
    </source>
</evidence>
<proteinExistence type="predicted"/>
<name>A0A834F6T8_ORYME</name>